<evidence type="ECO:0000313" key="3">
    <source>
        <dbReference type="Proteomes" id="UP000187203"/>
    </source>
</evidence>
<name>A0A1R3H9T3_9ROSI</name>
<comment type="caution">
    <text evidence="2">The sequence shown here is derived from an EMBL/GenBank/DDBJ whole genome shotgun (WGS) entry which is preliminary data.</text>
</comment>
<organism evidence="2 3">
    <name type="scientific">Corchorus olitorius</name>
    <dbReference type="NCBI Taxonomy" id="93759"/>
    <lineage>
        <taxon>Eukaryota</taxon>
        <taxon>Viridiplantae</taxon>
        <taxon>Streptophyta</taxon>
        <taxon>Embryophyta</taxon>
        <taxon>Tracheophyta</taxon>
        <taxon>Spermatophyta</taxon>
        <taxon>Magnoliopsida</taxon>
        <taxon>eudicotyledons</taxon>
        <taxon>Gunneridae</taxon>
        <taxon>Pentapetalae</taxon>
        <taxon>rosids</taxon>
        <taxon>malvids</taxon>
        <taxon>Malvales</taxon>
        <taxon>Malvaceae</taxon>
        <taxon>Grewioideae</taxon>
        <taxon>Apeibeae</taxon>
        <taxon>Corchorus</taxon>
    </lineage>
</organism>
<protein>
    <submittedName>
        <fullName evidence="2">Uncharacterized protein</fullName>
    </submittedName>
</protein>
<keyword evidence="3" id="KW-1185">Reference proteome</keyword>
<dbReference type="Proteomes" id="UP000187203">
    <property type="component" value="Unassembled WGS sequence"/>
</dbReference>
<gene>
    <name evidence="2" type="ORF">COLO4_30222</name>
</gene>
<dbReference type="EMBL" id="AWUE01020676">
    <property type="protein sequence ID" value="OMO67109.1"/>
    <property type="molecule type" value="Genomic_DNA"/>
</dbReference>
<feature type="transmembrane region" description="Helical" evidence="1">
    <location>
        <begin position="17"/>
        <end position="35"/>
    </location>
</feature>
<accession>A0A1R3H9T3</accession>
<keyword evidence="1" id="KW-1133">Transmembrane helix</keyword>
<reference evidence="3" key="1">
    <citation type="submission" date="2013-09" db="EMBL/GenBank/DDBJ databases">
        <title>Corchorus olitorius genome sequencing.</title>
        <authorList>
            <person name="Alam M."/>
            <person name="Haque M.S."/>
            <person name="Islam M.S."/>
            <person name="Emdad E.M."/>
            <person name="Islam M.M."/>
            <person name="Ahmed B."/>
            <person name="Halim A."/>
            <person name="Hossen Q.M.M."/>
            <person name="Hossain M.Z."/>
            <person name="Ahmed R."/>
            <person name="Khan M.M."/>
            <person name="Islam R."/>
            <person name="Rashid M.M."/>
            <person name="Khan S.A."/>
            <person name="Rahman M.S."/>
            <person name="Alam M."/>
            <person name="Yahiya A.S."/>
            <person name="Khan M.S."/>
            <person name="Azam M.S."/>
            <person name="Haque T."/>
            <person name="Lashkar M.Z.H."/>
            <person name="Akhand A.I."/>
            <person name="Morshed G."/>
            <person name="Roy S."/>
            <person name="Uddin K.S."/>
            <person name="Rabeya T."/>
            <person name="Hossain A.S."/>
            <person name="Chowdhury A."/>
            <person name="Snigdha A.R."/>
            <person name="Mortoza M.S."/>
            <person name="Matin S.A."/>
            <person name="Hoque S.M.E."/>
            <person name="Islam M.K."/>
            <person name="Roy D.K."/>
            <person name="Haider R."/>
            <person name="Moosa M.M."/>
            <person name="Elias S.M."/>
            <person name="Hasan A.M."/>
            <person name="Jahan S."/>
            <person name="Shafiuddin M."/>
            <person name="Mahmood N."/>
            <person name="Shommy N.S."/>
        </authorList>
    </citation>
    <scope>NUCLEOTIDE SEQUENCE [LARGE SCALE GENOMIC DNA]</scope>
    <source>
        <strain evidence="3">cv. O-4</strain>
    </source>
</reference>
<keyword evidence="1" id="KW-0812">Transmembrane</keyword>
<evidence type="ECO:0000313" key="2">
    <source>
        <dbReference type="EMBL" id="OMO67109.1"/>
    </source>
</evidence>
<dbReference type="AlphaFoldDB" id="A0A1R3H9T3"/>
<evidence type="ECO:0000256" key="1">
    <source>
        <dbReference type="SAM" id="Phobius"/>
    </source>
</evidence>
<proteinExistence type="predicted"/>
<sequence>MSSLRCRSFGYLHLPPFFLYSLQFLLSAIYLTLFFDDFLADHSYCQTLNRALSNLNRERHGRLCPAKKKKTCNSRRG</sequence>
<keyword evidence="1" id="KW-0472">Membrane</keyword>